<organism evidence="2 3">
    <name type="scientific">Paraburkholderia agricolaris</name>
    <dbReference type="NCBI Taxonomy" id="2152888"/>
    <lineage>
        <taxon>Bacteria</taxon>
        <taxon>Pseudomonadati</taxon>
        <taxon>Pseudomonadota</taxon>
        <taxon>Betaproteobacteria</taxon>
        <taxon>Burkholderiales</taxon>
        <taxon>Burkholderiaceae</taxon>
        <taxon>Paraburkholderia</taxon>
    </lineage>
</organism>
<evidence type="ECO:0000256" key="1">
    <source>
        <dbReference type="SAM" id="Phobius"/>
    </source>
</evidence>
<feature type="transmembrane region" description="Helical" evidence="1">
    <location>
        <begin position="100"/>
        <end position="120"/>
    </location>
</feature>
<gene>
    <name evidence="2" type="ORF">PQR66_09900</name>
</gene>
<keyword evidence="1" id="KW-1133">Transmembrane helix</keyword>
<feature type="transmembrane region" description="Helical" evidence="1">
    <location>
        <begin position="70"/>
        <end position="88"/>
    </location>
</feature>
<evidence type="ECO:0000313" key="3">
    <source>
        <dbReference type="Proteomes" id="UP001629249"/>
    </source>
</evidence>
<feature type="transmembrane region" description="Helical" evidence="1">
    <location>
        <begin position="44"/>
        <end position="63"/>
    </location>
</feature>
<proteinExistence type="predicted"/>
<keyword evidence="1" id="KW-0472">Membrane</keyword>
<keyword evidence="3" id="KW-1185">Reference proteome</keyword>
<feature type="transmembrane region" description="Helical" evidence="1">
    <location>
        <begin position="20"/>
        <end position="38"/>
    </location>
</feature>
<comment type="caution">
    <text evidence="2">The sequence shown here is derived from an EMBL/GenBank/DDBJ whole genome shotgun (WGS) entry which is preliminary data.</text>
</comment>
<reference evidence="2 3" key="1">
    <citation type="journal article" date="2024" name="Chem. Sci.">
        <title>Discovery of megapolipeptins by genome mining of a Burkholderiales bacteria collection.</title>
        <authorList>
            <person name="Paulo B.S."/>
            <person name="Recchia M.J.J."/>
            <person name="Lee S."/>
            <person name="Fergusson C.H."/>
            <person name="Romanowski S.B."/>
            <person name="Hernandez A."/>
            <person name="Krull N."/>
            <person name="Liu D.Y."/>
            <person name="Cavanagh H."/>
            <person name="Bos A."/>
            <person name="Gray C.A."/>
            <person name="Murphy B.T."/>
            <person name="Linington R.G."/>
            <person name="Eustaquio A.S."/>
        </authorList>
    </citation>
    <scope>NUCLEOTIDE SEQUENCE [LARGE SCALE GENOMIC DNA]</scope>
    <source>
        <strain evidence="2 3">RL16-012-BIC-B</strain>
    </source>
</reference>
<keyword evidence="1" id="KW-0812">Transmembrane</keyword>
<sequence length="134" mass="14856">METASTPERPQSVRTAMNCLWLSVAIGAVKLLMELPYLKTIAPAPFTDFVLIVVFALMVFLIFRIYAGKNWARVTFLVLFVIGILPTLPTMRSEFVRSPLLGTLSVVQAGLQIYALFLLFSKPGSGWFRKTAAA</sequence>
<protein>
    <submittedName>
        <fullName evidence="2">Uncharacterized protein</fullName>
    </submittedName>
</protein>
<accession>A0ABW8ZKB4</accession>
<dbReference type="RefSeq" id="WP_408327730.1">
    <property type="nucleotide sequence ID" value="NZ_JAQQFH010000005.1"/>
</dbReference>
<dbReference type="Proteomes" id="UP001629249">
    <property type="component" value="Unassembled WGS sequence"/>
</dbReference>
<name>A0ABW8ZKB4_9BURK</name>
<dbReference type="EMBL" id="JAQQFN010000006">
    <property type="protein sequence ID" value="MFL9883337.1"/>
    <property type="molecule type" value="Genomic_DNA"/>
</dbReference>
<evidence type="ECO:0000313" key="2">
    <source>
        <dbReference type="EMBL" id="MFL9883337.1"/>
    </source>
</evidence>